<dbReference type="STRING" id="1513793.SAMN06296036_110159"/>
<dbReference type="EMBL" id="FWZT01000010">
    <property type="protein sequence ID" value="SMF34760.1"/>
    <property type="molecule type" value="Genomic_DNA"/>
</dbReference>
<dbReference type="RefSeq" id="WP_132320943.1">
    <property type="nucleotide sequence ID" value="NZ_FWZT01000010.1"/>
</dbReference>
<gene>
    <name evidence="1" type="ORF">SAMN06296036_110159</name>
</gene>
<reference evidence="2" key="1">
    <citation type="submission" date="2017-04" db="EMBL/GenBank/DDBJ databases">
        <authorList>
            <person name="Varghese N."/>
            <person name="Submissions S."/>
        </authorList>
    </citation>
    <scope>NUCLEOTIDE SEQUENCE [LARGE SCALE GENOMIC DNA]</scope>
    <source>
        <strain evidence="2">RKEM611</strain>
    </source>
</reference>
<protein>
    <submittedName>
        <fullName evidence="1">Uncharacterized protein</fullName>
    </submittedName>
</protein>
<keyword evidence="2" id="KW-1185">Reference proteome</keyword>
<organism evidence="1 2">
    <name type="scientific">Pseudobacteriovorax antillogorgiicola</name>
    <dbReference type="NCBI Taxonomy" id="1513793"/>
    <lineage>
        <taxon>Bacteria</taxon>
        <taxon>Pseudomonadati</taxon>
        <taxon>Bdellovibrionota</taxon>
        <taxon>Oligoflexia</taxon>
        <taxon>Oligoflexales</taxon>
        <taxon>Pseudobacteriovoracaceae</taxon>
        <taxon>Pseudobacteriovorax</taxon>
    </lineage>
</organism>
<evidence type="ECO:0000313" key="2">
    <source>
        <dbReference type="Proteomes" id="UP000192907"/>
    </source>
</evidence>
<evidence type="ECO:0000313" key="1">
    <source>
        <dbReference type="EMBL" id="SMF34760.1"/>
    </source>
</evidence>
<accession>A0A1Y6BXH1</accession>
<dbReference type="AlphaFoldDB" id="A0A1Y6BXH1"/>
<dbReference type="Proteomes" id="UP000192907">
    <property type="component" value="Unassembled WGS sequence"/>
</dbReference>
<sequence>MRQALKLVHHEKSSQINLETERAKFAAAQTWNLKLAYKQRKGELVNVVLDKSKMVRSFVFTCFQVVPTLALSAQPLR</sequence>
<name>A0A1Y6BXH1_9BACT</name>
<proteinExistence type="predicted"/>